<name>A0A0N0P8S7_LEPSE</name>
<dbReference type="Proteomes" id="UP000038009">
    <property type="component" value="Unassembled WGS sequence"/>
</dbReference>
<dbReference type="OrthoDB" id="10464154at2759"/>
<evidence type="ECO:0000313" key="4">
    <source>
        <dbReference type="Proteomes" id="UP000038009"/>
    </source>
</evidence>
<proteinExistence type="predicted"/>
<feature type="coiled-coil region" evidence="1">
    <location>
        <begin position="158"/>
        <end position="211"/>
    </location>
</feature>
<feature type="region of interest" description="Disordered" evidence="2">
    <location>
        <begin position="312"/>
        <end position="368"/>
    </location>
</feature>
<evidence type="ECO:0000313" key="3">
    <source>
        <dbReference type="EMBL" id="KPI90289.1"/>
    </source>
</evidence>
<comment type="caution">
    <text evidence="3">The sequence shown here is derived from an EMBL/GenBank/DDBJ whole genome shotgun (WGS) entry which is preliminary data.</text>
</comment>
<dbReference type="AlphaFoldDB" id="A0A0N0P8S7"/>
<evidence type="ECO:0000256" key="1">
    <source>
        <dbReference type="SAM" id="Coils"/>
    </source>
</evidence>
<reference evidence="3 4" key="1">
    <citation type="journal article" date="2015" name="PLoS Pathog.">
        <title>Leptomonas seymouri: Adaptations to the Dixenous Life Cycle Analyzed by Genome Sequencing, Transcriptome Profiling and Co-infection with Leishmania donovani.</title>
        <authorList>
            <person name="Kraeva N."/>
            <person name="Butenko A."/>
            <person name="Hlavacova J."/>
            <person name="Kostygov A."/>
            <person name="Myskova J."/>
            <person name="Grybchuk D."/>
            <person name="Lestinova T."/>
            <person name="Votypka J."/>
            <person name="Volf P."/>
            <person name="Opperdoes F."/>
            <person name="Flegontov P."/>
            <person name="Lukes J."/>
            <person name="Yurchenko V."/>
        </authorList>
    </citation>
    <scope>NUCLEOTIDE SEQUENCE [LARGE SCALE GENOMIC DNA]</scope>
    <source>
        <strain evidence="3 4">ATCC 30220</strain>
    </source>
</reference>
<dbReference type="OMA" id="HMEEDST"/>
<organism evidence="3 4">
    <name type="scientific">Leptomonas seymouri</name>
    <dbReference type="NCBI Taxonomy" id="5684"/>
    <lineage>
        <taxon>Eukaryota</taxon>
        <taxon>Discoba</taxon>
        <taxon>Euglenozoa</taxon>
        <taxon>Kinetoplastea</taxon>
        <taxon>Metakinetoplastina</taxon>
        <taxon>Trypanosomatida</taxon>
        <taxon>Trypanosomatidae</taxon>
        <taxon>Leishmaniinae</taxon>
        <taxon>Leptomonas</taxon>
    </lineage>
</organism>
<dbReference type="EMBL" id="LJSK01000007">
    <property type="protein sequence ID" value="KPI90289.1"/>
    <property type="molecule type" value="Genomic_DNA"/>
</dbReference>
<keyword evidence="4" id="KW-1185">Reference proteome</keyword>
<protein>
    <submittedName>
        <fullName evidence="3">Uncharacterized protein</fullName>
    </submittedName>
</protein>
<gene>
    <name evidence="3" type="ORF">ABL78_0515</name>
</gene>
<keyword evidence="1" id="KW-0175">Coiled coil</keyword>
<sequence>MSYVIEYAENLHSSFRAPNSFCHDLLHVIRGALKNLTQVHLPRGHLKQLKDYELILAGLQNIVNTNKMMSECTMAQCDTFTMMESTADFLAASATSDALPEKQQRRTRLSTYSLKPFKVPQEQPIKSVDAVGAEKLRALLTNTMVEQLEVVYSTARTIQGKEMELKALEAKVRKYAKRKKTEKLQEAEQAREAVEVEVVQHKDALQNALAKYFPEVYTHVLQEYIDLCNMLLSATKAGTEIPKCKAPGATAQANKDAAHRRQASLALTVETLKVHEALTTVKQEGGKVSERYPQGKMGPLVALVSPAGKDAAKVRAPSSVRLSGTERGASRQGGASHSAAPSQTLPTKCSTVSMSGRPSRISVPKALSTADSTAREVCKPLSAAQSSPSHMEEDSTADHAMESVVPSLTGTPHSRFPFWFRYYYFDRLESSTERLAIDFGLYISHCKRLARKAGYTIPLAIKKHMNRVEREFTTARYARHKLKFQAVLKDIFNYRKNLEVMDTYVRLAEEAEAHMSKHAGSKNKKSYEKWKTRWNEANDSVQQLREEVFGRGVQEMVQFYDQLLQCIRGFMSDLIVTLGGNPD</sequence>
<feature type="compositionally biased region" description="Polar residues" evidence="2">
    <location>
        <begin position="333"/>
        <end position="356"/>
    </location>
</feature>
<dbReference type="VEuPathDB" id="TriTrypDB:Lsey_0007_0020"/>
<evidence type="ECO:0000256" key="2">
    <source>
        <dbReference type="SAM" id="MobiDB-lite"/>
    </source>
</evidence>
<accession>A0A0N0P8S7</accession>